<proteinExistence type="predicted"/>
<feature type="transmembrane region" description="Helical" evidence="5">
    <location>
        <begin position="280"/>
        <end position="299"/>
    </location>
</feature>
<gene>
    <name evidence="6" type="ORF">K8352_16585</name>
</gene>
<evidence type="ECO:0000313" key="7">
    <source>
        <dbReference type="Proteomes" id="UP001200642"/>
    </source>
</evidence>
<dbReference type="GO" id="GO:0015179">
    <property type="term" value="F:L-amino acid transmembrane transporter activity"/>
    <property type="evidence" value="ECO:0007669"/>
    <property type="project" value="TreeGrafter"/>
</dbReference>
<feature type="transmembrane region" description="Helical" evidence="5">
    <location>
        <begin position="353"/>
        <end position="375"/>
    </location>
</feature>
<feature type="transmembrane region" description="Helical" evidence="5">
    <location>
        <begin position="40"/>
        <end position="62"/>
    </location>
</feature>
<keyword evidence="7" id="KW-1185">Reference proteome</keyword>
<dbReference type="EMBL" id="JAIRBC010000030">
    <property type="protein sequence ID" value="MCG2462380.1"/>
    <property type="molecule type" value="Genomic_DNA"/>
</dbReference>
<dbReference type="Proteomes" id="UP001200642">
    <property type="component" value="Unassembled WGS sequence"/>
</dbReference>
<feature type="transmembrane region" description="Helical" evidence="5">
    <location>
        <begin position="328"/>
        <end position="347"/>
    </location>
</feature>
<feature type="transmembrane region" description="Helical" evidence="5">
    <location>
        <begin position="127"/>
        <end position="145"/>
    </location>
</feature>
<dbReference type="InterPro" id="IPR050598">
    <property type="entry name" value="AminoAcid_Transporter"/>
</dbReference>
<organism evidence="6 7">
    <name type="scientific">Cerina litoralis</name>
    <dbReference type="NCBI Taxonomy" id="2874477"/>
    <lineage>
        <taxon>Bacteria</taxon>
        <taxon>Pseudomonadati</taxon>
        <taxon>Bacteroidota</taxon>
        <taxon>Flavobacteriia</taxon>
        <taxon>Flavobacteriales</taxon>
        <taxon>Flavobacteriaceae</taxon>
        <taxon>Cerina</taxon>
    </lineage>
</organism>
<comment type="caution">
    <text evidence="6">The sequence shown here is derived from an EMBL/GenBank/DDBJ whole genome shotgun (WGS) entry which is preliminary data.</text>
</comment>
<feature type="transmembrane region" description="Helical" evidence="5">
    <location>
        <begin position="154"/>
        <end position="173"/>
    </location>
</feature>
<dbReference type="AlphaFoldDB" id="A0AAE3EWH6"/>
<dbReference type="RefSeq" id="WP_317903519.1">
    <property type="nucleotide sequence ID" value="NZ_JAIRBC010000030.1"/>
</dbReference>
<evidence type="ECO:0000256" key="3">
    <source>
        <dbReference type="ARBA" id="ARBA00022989"/>
    </source>
</evidence>
<dbReference type="GO" id="GO:0016020">
    <property type="term" value="C:membrane"/>
    <property type="evidence" value="ECO:0007669"/>
    <property type="project" value="UniProtKB-SubCell"/>
</dbReference>
<evidence type="ECO:0000256" key="2">
    <source>
        <dbReference type="ARBA" id="ARBA00022692"/>
    </source>
</evidence>
<sequence>MKGSKLNLFEVTMIVVSFVIGMGIFRTPVNVARESTSVEMFFWVWILGGVAALCGALTYAEIGSRYPVTGGYYKIFSHCYHPSIAFAINCVILISNAASLAGVALIGSEYLTNVLFKDTLATDTIKLAIASSTILIFYGVNLLGLKASSRTQNVLTIIKIGMVLLLIGALFTGDFVETGIKAITSTNSNNWSSTLKAFGICLVAVSFTYGGYQQTINFGGEVKHASKNLPKGIFFGISIIMLLYLGINYAYYKIIGYEALKEAESVAAILAGAIFGKNGFIIFSVLLFLSVLAYVNVLLMSNPRVMYAMSEEGVIPPIFKKRNSKTKVMTVSLSAFTAVCLLTLFYAQTFDEILNYIIFLDSIGMATSAATIFILRKKTAHLDPKKIYRVKLYPLIPLIFIVSYLLAGTSIAINTPKAALISCIVFAVFFLLYFALRNTNPKKS</sequence>
<dbReference type="Gene3D" id="1.20.1740.10">
    <property type="entry name" value="Amino acid/polyamine transporter I"/>
    <property type="match status" value="1"/>
</dbReference>
<dbReference type="Pfam" id="PF13520">
    <property type="entry name" value="AA_permease_2"/>
    <property type="match status" value="1"/>
</dbReference>
<feature type="transmembrane region" description="Helical" evidence="5">
    <location>
        <begin position="193"/>
        <end position="212"/>
    </location>
</feature>
<reference evidence="6" key="1">
    <citation type="submission" date="2023-02" db="EMBL/GenBank/DDBJ databases">
        <title>Genome of Flavobacteriaceae gen. nov. sp. strain F89.</title>
        <authorList>
            <person name="Wang Y."/>
        </authorList>
    </citation>
    <scope>NUCLEOTIDE SEQUENCE</scope>
    <source>
        <strain evidence="6">F89</strain>
    </source>
</reference>
<feature type="transmembrane region" description="Helical" evidence="5">
    <location>
        <begin position="7"/>
        <end position="25"/>
    </location>
</feature>
<feature type="transmembrane region" description="Helical" evidence="5">
    <location>
        <begin position="233"/>
        <end position="252"/>
    </location>
</feature>
<dbReference type="PANTHER" id="PTHR11785">
    <property type="entry name" value="AMINO ACID TRANSPORTER"/>
    <property type="match status" value="1"/>
</dbReference>
<accession>A0AAE3EWH6</accession>
<comment type="subcellular location">
    <subcellularLocation>
        <location evidence="1">Membrane</location>
        <topology evidence="1">Multi-pass membrane protein</topology>
    </subcellularLocation>
</comment>
<evidence type="ECO:0000256" key="5">
    <source>
        <dbReference type="SAM" id="Phobius"/>
    </source>
</evidence>
<dbReference type="PANTHER" id="PTHR11785:SF512">
    <property type="entry name" value="SOBREMESA, ISOFORM B"/>
    <property type="match status" value="1"/>
</dbReference>
<dbReference type="InterPro" id="IPR002293">
    <property type="entry name" value="AA/rel_permease1"/>
</dbReference>
<protein>
    <submittedName>
        <fullName evidence="6">Amino acid permease</fullName>
    </submittedName>
</protein>
<evidence type="ECO:0000256" key="1">
    <source>
        <dbReference type="ARBA" id="ARBA00004141"/>
    </source>
</evidence>
<keyword evidence="3 5" id="KW-1133">Transmembrane helix</keyword>
<keyword evidence="4 5" id="KW-0472">Membrane</keyword>
<feature type="transmembrane region" description="Helical" evidence="5">
    <location>
        <begin position="83"/>
        <end position="107"/>
    </location>
</feature>
<evidence type="ECO:0000313" key="6">
    <source>
        <dbReference type="EMBL" id="MCG2462380.1"/>
    </source>
</evidence>
<dbReference type="PIRSF" id="PIRSF006060">
    <property type="entry name" value="AA_transporter"/>
    <property type="match status" value="1"/>
</dbReference>
<keyword evidence="2 5" id="KW-0812">Transmembrane</keyword>
<feature type="transmembrane region" description="Helical" evidence="5">
    <location>
        <begin position="395"/>
        <end position="413"/>
    </location>
</feature>
<name>A0AAE3EWH6_9FLAO</name>
<feature type="transmembrane region" description="Helical" evidence="5">
    <location>
        <begin position="419"/>
        <end position="436"/>
    </location>
</feature>
<evidence type="ECO:0000256" key="4">
    <source>
        <dbReference type="ARBA" id="ARBA00023136"/>
    </source>
</evidence>